<dbReference type="Proteomes" id="UP000245609">
    <property type="component" value="Unassembled WGS sequence"/>
</dbReference>
<name>A0A2T9ZJ07_9FUNG</name>
<keyword evidence="5 6" id="KW-0539">Nucleus</keyword>
<feature type="region of interest" description="Disordered" evidence="7">
    <location>
        <begin position="311"/>
        <end position="333"/>
    </location>
</feature>
<evidence type="ECO:0000256" key="6">
    <source>
        <dbReference type="RuleBase" id="RU365070"/>
    </source>
</evidence>
<comment type="subunit">
    <text evidence="6">Component of the ribosomal small subunit (SSU) processome composed of at least 40 protein subunits and snoRNA U3.</text>
</comment>
<accession>A0A2T9ZJ07</accession>
<evidence type="ECO:0000313" key="10">
    <source>
        <dbReference type="EMBL" id="PVV04569.1"/>
    </source>
</evidence>
<dbReference type="InterPro" id="IPR010678">
    <property type="entry name" value="UTP25"/>
</dbReference>
<dbReference type="GO" id="GO:0000462">
    <property type="term" value="P:maturation of SSU-rRNA from tricistronic rRNA transcript (SSU-rRNA, 5.8S rRNA, LSU-rRNA)"/>
    <property type="evidence" value="ECO:0007669"/>
    <property type="project" value="TreeGrafter"/>
</dbReference>
<dbReference type="AlphaFoldDB" id="A0A2T9ZJ07"/>
<feature type="domain" description="UTP25 NTP hydrolase-like" evidence="9">
    <location>
        <begin position="210"/>
        <end position="465"/>
    </location>
</feature>
<dbReference type="Pfam" id="PF22916">
    <property type="entry name" value="UTP25_NTPase-like"/>
    <property type="match status" value="1"/>
</dbReference>
<comment type="caution">
    <text evidence="10">The sequence shown here is derived from an EMBL/GenBank/DDBJ whole genome shotgun (WGS) entry which is preliminary data.</text>
</comment>
<feature type="non-terminal residue" evidence="10">
    <location>
        <position position="1"/>
    </location>
</feature>
<protein>
    <recommendedName>
        <fullName evidence="4 6">U3 small nucleolar RNA-associated protein 25</fullName>
        <shortName evidence="6">U3 snoRNA-associated protein 25</shortName>
    </recommendedName>
</protein>
<evidence type="ECO:0000256" key="5">
    <source>
        <dbReference type="ARBA" id="ARBA00023242"/>
    </source>
</evidence>
<keyword evidence="6" id="KW-0690">Ribosome biogenesis</keyword>
<dbReference type="STRING" id="133381.A0A2T9ZJ07"/>
<proteinExistence type="inferred from homology"/>
<evidence type="ECO:0000259" key="9">
    <source>
        <dbReference type="Pfam" id="PF22916"/>
    </source>
</evidence>
<organism evidence="10 11">
    <name type="scientific">Smittium megazygosporum</name>
    <dbReference type="NCBI Taxonomy" id="133381"/>
    <lineage>
        <taxon>Eukaryota</taxon>
        <taxon>Fungi</taxon>
        <taxon>Fungi incertae sedis</taxon>
        <taxon>Zoopagomycota</taxon>
        <taxon>Kickxellomycotina</taxon>
        <taxon>Harpellomycetes</taxon>
        <taxon>Harpellales</taxon>
        <taxon>Legeriomycetaceae</taxon>
        <taxon>Smittium</taxon>
    </lineage>
</organism>
<dbReference type="Gene3D" id="3.40.50.300">
    <property type="entry name" value="P-loop containing nucleotide triphosphate hydrolases"/>
    <property type="match status" value="1"/>
</dbReference>
<dbReference type="GO" id="GO:0034511">
    <property type="term" value="F:U3 snoRNA binding"/>
    <property type="evidence" value="ECO:0007669"/>
    <property type="project" value="InterPro"/>
</dbReference>
<dbReference type="GO" id="GO:0019843">
    <property type="term" value="F:rRNA binding"/>
    <property type="evidence" value="ECO:0007669"/>
    <property type="project" value="TreeGrafter"/>
</dbReference>
<dbReference type="EMBL" id="MBFS01000108">
    <property type="protein sequence ID" value="PVV04569.1"/>
    <property type="molecule type" value="Genomic_DNA"/>
</dbReference>
<gene>
    <name evidence="10" type="ORF">BB560_000934</name>
</gene>
<dbReference type="PANTHER" id="PTHR12933:SF0">
    <property type="entry name" value="U3 SMALL NUCLEOLAR RNA-ASSOCIATED PROTEIN 25 HOMOLOG"/>
    <property type="match status" value="1"/>
</dbReference>
<keyword evidence="6" id="KW-0698">rRNA processing</keyword>
<feature type="region of interest" description="Disordered" evidence="7">
    <location>
        <begin position="1"/>
        <end position="26"/>
    </location>
</feature>
<dbReference type="OrthoDB" id="10264378at2759"/>
<evidence type="ECO:0000259" key="8">
    <source>
        <dbReference type="Pfam" id="PF06862"/>
    </source>
</evidence>
<feature type="region of interest" description="Disordered" evidence="7">
    <location>
        <begin position="71"/>
        <end position="100"/>
    </location>
</feature>
<feature type="domain" description="UTP25 C-terminal" evidence="8">
    <location>
        <begin position="481"/>
        <end position="685"/>
    </location>
</feature>
<evidence type="ECO:0000256" key="3">
    <source>
        <dbReference type="ARBA" id="ARBA00009223"/>
    </source>
</evidence>
<dbReference type="PANTHER" id="PTHR12933">
    <property type="entry name" value="ORF PROTEIN-RELATED"/>
    <property type="match status" value="1"/>
</dbReference>
<evidence type="ECO:0000256" key="2">
    <source>
        <dbReference type="ARBA" id="ARBA00004604"/>
    </source>
</evidence>
<evidence type="ECO:0000256" key="4">
    <source>
        <dbReference type="ARBA" id="ARBA00015422"/>
    </source>
</evidence>
<evidence type="ECO:0000256" key="7">
    <source>
        <dbReference type="SAM" id="MobiDB-lite"/>
    </source>
</evidence>
<dbReference type="InterPro" id="IPR027417">
    <property type="entry name" value="P-loop_NTPase"/>
</dbReference>
<reference evidence="10 11" key="1">
    <citation type="journal article" date="2018" name="MBio">
        <title>Comparative Genomics Reveals the Core Gene Toolbox for the Fungus-Insect Symbiosis.</title>
        <authorList>
            <person name="Wang Y."/>
            <person name="Stata M."/>
            <person name="Wang W."/>
            <person name="Stajich J.E."/>
            <person name="White M.M."/>
            <person name="Moncalvo J.M."/>
        </authorList>
    </citation>
    <scope>NUCLEOTIDE SEQUENCE [LARGE SCALE GENOMIC DNA]</scope>
    <source>
        <strain evidence="10 11">SC-DP-2</strain>
    </source>
</reference>
<keyword evidence="11" id="KW-1185">Reference proteome</keyword>
<comment type="function">
    <text evidence="1 6">DEAD-box RNA helicase-like protein required for pre-18S rRNA processing, specifically at sites A0, A1, and A2.</text>
</comment>
<evidence type="ECO:0000256" key="1">
    <source>
        <dbReference type="ARBA" id="ARBA00002883"/>
    </source>
</evidence>
<feature type="compositionally biased region" description="Polar residues" evidence="7">
    <location>
        <begin position="82"/>
        <end position="94"/>
    </location>
</feature>
<comment type="similarity">
    <text evidence="3 6">Belongs to the UTP25 family.</text>
</comment>
<comment type="subcellular location">
    <subcellularLocation>
        <location evidence="2 6">Nucleus</location>
        <location evidence="2 6">Nucleolus</location>
    </subcellularLocation>
</comment>
<dbReference type="Pfam" id="PF06862">
    <property type="entry name" value="Utp25_C"/>
    <property type="match status" value="1"/>
</dbReference>
<sequence>NPRSSAGGSKTSKKKTKYTKKELNQLKEYGQLDPTAGFGLENDLEEAISRAINAREVNRFAVFPAEKPVYKETKSNKKQPKYQDSQTFDTSPENESGGIGSEIDPYISHFESISQDQLVQRISKVLSKSYSKTTLSTQVEDSTITLFSTLDSEPLDFERKISNQVGIEKEQVKHRIINNFISYNKSIIPNNNQNYMTEFQQKMFTLFNSYKDILFSGRTYLNSKELISVYSLHALNHILKTRDRIVKHNVTLSKNDASEKNLEIRDQGFTRPTVLVVLPYRNQAHQFIKNLIKLVHPVKIINQDRFESEFGDPDFDEENTKADPKKSKKPDEHKAIFSGNIDDSFRIGIRITRKAMKLYSDFYLSDILIVSPIGLRMITGSENIEVLILDQCDAFLMQNWDHVQHLFSRLNLIPKKPRDADFSRIRTSYLDGLMKHLRQTIMLSDFITPEFLNLFNANFLSYGGKLMLKPEYKGTMSQILLSDIELVFNRVSSKSVSESLDARFKYFVEKILPYIEGEGNMIFIPSYFDYVRIRNHIKRETSLEAGYLCEYTSRSDISRNRTWFFHGRFKVILYTERLHYYYRYKLRGTKRIIFYGLPDHPQYFPELVNEIEVENENISKKGKDSNKNKPLMEIEADTAAYGSSSNTLPQCLGLFTKYDLLKLERIVGSKEASKMVNSGIGSFTFYS</sequence>
<feature type="compositionally biased region" description="Basic and acidic residues" evidence="7">
    <location>
        <begin position="318"/>
        <end position="333"/>
    </location>
</feature>
<dbReference type="InterPro" id="IPR053940">
    <property type="entry name" value="UTP25_NTPase-like"/>
</dbReference>
<dbReference type="GO" id="GO:0032040">
    <property type="term" value="C:small-subunit processome"/>
    <property type="evidence" value="ECO:0007669"/>
    <property type="project" value="TreeGrafter"/>
</dbReference>
<keyword evidence="6" id="KW-0687">Ribonucleoprotein</keyword>
<evidence type="ECO:0000313" key="11">
    <source>
        <dbReference type="Proteomes" id="UP000245609"/>
    </source>
</evidence>
<dbReference type="InterPro" id="IPR053939">
    <property type="entry name" value="UTP25_C"/>
</dbReference>